<dbReference type="CDD" id="cd07989">
    <property type="entry name" value="LPLAT_AGPAT-like"/>
    <property type="match status" value="1"/>
</dbReference>
<evidence type="ECO:0000256" key="2">
    <source>
        <dbReference type="ARBA" id="ARBA00022679"/>
    </source>
</evidence>
<feature type="domain" description="Phospholipid/glycerol acyltransferase" evidence="5">
    <location>
        <begin position="62"/>
        <end position="201"/>
    </location>
</feature>
<dbReference type="PANTHER" id="PTHR10434">
    <property type="entry name" value="1-ACYL-SN-GLYCEROL-3-PHOSPHATE ACYLTRANSFERASE"/>
    <property type="match status" value="1"/>
</dbReference>
<reference evidence="6 7" key="1">
    <citation type="submission" date="2018-03" db="EMBL/GenBank/DDBJ databases">
        <title>Genomic Encyclopedia of Archaeal and Bacterial Type Strains, Phase II (KMG-II): from individual species to whole genera.</title>
        <authorList>
            <person name="Goeker M."/>
        </authorList>
    </citation>
    <scope>NUCLEOTIDE SEQUENCE [LARGE SCALE GENOMIC DNA]</scope>
    <source>
        <strain evidence="6 7">DSM 28229</strain>
    </source>
</reference>
<protein>
    <submittedName>
        <fullName evidence="6">Acyltransferase-like protein</fullName>
    </submittedName>
</protein>
<dbReference type="SMART" id="SM00563">
    <property type="entry name" value="PlsC"/>
    <property type="match status" value="1"/>
</dbReference>
<accession>A0A315ZWJ9</accession>
<feature type="region of interest" description="Disordered" evidence="4">
    <location>
        <begin position="252"/>
        <end position="283"/>
    </location>
</feature>
<keyword evidence="7" id="KW-1185">Reference proteome</keyword>
<evidence type="ECO:0000313" key="6">
    <source>
        <dbReference type="EMBL" id="PWJ41063.1"/>
    </source>
</evidence>
<keyword evidence="2 6" id="KW-0808">Transferase</keyword>
<dbReference type="Proteomes" id="UP000245535">
    <property type="component" value="Unassembled WGS sequence"/>
</dbReference>
<name>A0A315ZWJ9_SEDFL</name>
<dbReference type="GO" id="GO:0006654">
    <property type="term" value="P:phosphatidic acid biosynthetic process"/>
    <property type="evidence" value="ECO:0007669"/>
    <property type="project" value="TreeGrafter"/>
</dbReference>
<dbReference type="RefSeq" id="WP_211323859.1">
    <property type="nucleotide sequence ID" value="NZ_QGDO01000004.1"/>
</dbReference>
<feature type="compositionally biased region" description="Polar residues" evidence="4">
    <location>
        <begin position="272"/>
        <end position="283"/>
    </location>
</feature>
<evidence type="ECO:0000259" key="5">
    <source>
        <dbReference type="SMART" id="SM00563"/>
    </source>
</evidence>
<evidence type="ECO:0000256" key="3">
    <source>
        <dbReference type="ARBA" id="ARBA00023315"/>
    </source>
</evidence>
<dbReference type="AlphaFoldDB" id="A0A315ZWJ9"/>
<sequence>MKNMIKKITDRIFIKDAFGNPLFIKRILVSVLGIFSFGRLAISNHTKIEGTEYLKGLPNRNVLFLSNHQTYFADVMAFYHIFCSVKWGFKNTIANPIYLLAPRARVYYVAAAETMEAGLLPKIFKLAGAVTVNRSWRSKGQNVKGQLDTSAGDKIKTALDDGWLVSFPQGTTSPYAPIRKGTAHIIKENNPIVIPVVIDGFRRAFDKKGLFFKKKHTELSVRFKAPIQIDENASVEDITEIIKNAIEQEKPQGEWVEIADKEKEKKKKNNEGSASNDQTTSVA</sequence>
<gene>
    <name evidence="6" type="ORF">BC781_104338</name>
</gene>
<dbReference type="InterPro" id="IPR002123">
    <property type="entry name" value="Plipid/glycerol_acylTrfase"/>
</dbReference>
<evidence type="ECO:0000313" key="7">
    <source>
        <dbReference type="Proteomes" id="UP000245535"/>
    </source>
</evidence>
<evidence type="ECO:0000256" key="1">
    <source>
        <dbReference type="ARBA" id="ARBA00005189"/>
    </source>
</evidence>
<comment type="pathway">
    <text evidence="1">Lipid metabolism.</text>
</comment>
<dbReference type="EMBL" id="QGDO01000004">
    <property type="protein sequence ID" value="PWJ41063.1"/>
    <property type="molecule type" value="Genomic_DNA"/>
</dbReference>
<dbReference type="SUPFAM" id="SSF69593">
    <property type="entry name" value="Glycerol-3-phosphate (1)-acyltransferase"/>
    <property type="match status" value="1"/>
</dbReference>
<proteinExistence type="predicted"/>
<dbReference type="GO" id="GO:0003841">
    <property type="term" value="F:1-acylglycerol-3-phosphate O-acyltransferase activity"/>
    <property type="evidence" value="ECO:0007669"/>
    <property type="project" value="TreeGrafter"/>
</dbReference>
<keyword evidence="3 6" id="KW-0012">Acyltransferase</keyword>
<dbReference type="Pfam" id="PF01553">
    <property type="entry name" value="Acyltransferase"/>
    <property type="match status" value="1"/>
</dbReference>
<comment type="caution">
    <text evidence="6">The sequence shown here is derived from an EMBL/GenBank/DDBJ whole genome shotgun (WGS) entry which is preliminary data.</text>
</comment>
<organism evidence="6 7">
    <name type="scientific">Sediminitomix flava</name>
    <dbReference type="NCBI Taxonomy" id="379075"/>
    <lineage>
        <taxon>Bacteria</taxon>
        <taxon>Pseudomonadati</taxon>
        <taxon>Bacteroidota</taxon>
        <taxon>Cytophagia</taxon>
        <taxon>Cytophagales</taxon>
        <taxon>Flammeovirgaceae</taxon>
        <taxon>Sediminitomix</taxon>
    </lineage>
</organism>
<feature type="compositionally biased region" description="Basic and acidic residues" evidence="4">
    <location>
        <begin position="252"/>
        <end position="263"/>
    </location>
</feature>
<dbReference type="PANTHER" id="PTHR10434:SF11">
    <property type="entry name" value="1-ACYL-SN-GLYCEROL-3-PHOSPHATE ACYLTRANSFERASE"/>
    <property type="match status" value="1"/>
</dbReference>
<evidence type="ECO:0000256" key="4">
    <source>
        <dbReference type="SAM" id="MobiDB-lite"/>
    </source>
</evidence>